<comment type="caution">
    <text evidence="1">The sequence shown here is derived from an EMBL/GenBank/DDBJ whole genome shotgun (WGS) entry which is preliminary data.</text>
</comment>
<gene>
    <name evidence="1" type="ORF">PACLA_8A033394</name>
</gene>
<dbReference type="EMBL" id="CACRXK020004438">
    <property type="protein sequence ID" value="CAB4002751.1"/>
    <property type="molecule type" value="Genomic_DNA"/>
</dbReference>
<dbReference type="OrthoDB" id="10011386at2759"/>
<name>A0A6S7I8B7_PARCT</name>
<dbReference type="Proteomes" id="UP001152795">
    <property type="component" value="Unassembled WGS sequence"/>
</dbReference>
<keyword evidence="2" id="KW-1185">Reference proteome</keyword>
<organism evidence="1 2">
    <name type="scientific">Paramuricea clavata</name>
    <name type="common">Red gorgonian</name>
    <name type="synonym">Violescent sea-whip</name>
    <dbReference type="NCBI Taxonomy" id="317549"/>
    <lineage>
        <taxon>Eukaryota</taxon>
        <taxon>Metazoa</taxon>
        <taxon>Cnidaria</taxon>
        <taxon>Anthozoa</taxon>
        <taxon>Octocorallia</taxon>
        <taxon>Malacalcyonacea</taxon>
        <taxon>Plexauridae</taxon>
        <taxon>Paramuricea</taxon>
    </lineage>
</organism>
<accession>A0A6S7I8B7</accession>
<evidence type="ECO:0000313" key="1">
    <source>
        <dbReference type="EMBL" id="CAB4002751.1"/>
    </source>
</evidence>
<evidence type="ECO:0000313" key="2">
    <source>
        <dbReference type="Proteomes" id="UP001152795"/>
    </source>
</evidence>
<protein>
    <submittedName>
        <fullName evidence="1">Uncharacterized protein</fullName>
    </submittedName>
</protein>
<reference evidence="1" key="1">
    <citation type="submission" date="2020-04" db="EMBL/GenBank/DDBJ databases">
        <authorList>
            <person name="Alioto T."/>
            <person name="Alioto T."/>
            <person name="Gomez Garrido J."/>
        </authorList>
    </citation>
    <scope>NUCLEOTIDE SEQUENCE</scope>
    <source>
        <strain evidence="1">A484AB</strain>
    </source>
</reference>
<sequence>MEDELRELGKLDFFGKLKEDDDSYKVLEEIDKIRAKTVYQHTSDECSDICKERESCKRFSLNKLSPQLGKAFCKLHVEYLERMYPEVPTDIRGFLKHCGVMSSNTSSIGEESQSDELCMLPDNDVSKVDEILKTLDDDVVSQIGSSAVQSQGNTDFIEKEQEAVTTILDDCIELEPTLCSKETGGKQRLQKWSRGHLFVVQGGGGIIDKWSPLFKSESPSQVFIIILSWLCAVLKTINPVNWCKVFLAYDNMCRLDGLRAARKVLPWPEPWDKAWISIRKIIDSLHIRNHKDKTCQEKYDLQPVKEEIPNGNTMAAEQTFVWLSRYKKILCATPKVHHLFDLHRIVKHRNRYTVKCYKNGKKPLLPKARKIQS</sequence>
<proteinExistence type="predicted"/>
<dbReference type="AlphaFoldDB" id="A0A6S7I8B7"/>